<keyword evidence="5 10" id="KW-0145">Chemotaxis</keyword>
<accession>A0A1G7CQG5</accession>
<keyword evidence="12" id="KW-0969">Cilium</keyword>
<evidence type="ECO:0000313" key="12">
    <source>
        <dbReference type="EMBL" id="SDE41010.1"/>
    </source>
</evidence>
<evidence type="ECO:0000256" key="10">
    <source>
        <dbReference type="RuleBase" id="RU364125"/>
    </source>
</evidence>
<comment type="similarity">
    <text evidence="3 10">Belongs to the FliL family.</text>
</comment>
<dbReference type="InterPro" id="IPR005503">
    <property type="entry name" value="FliL"/>
</dbReference>
<organism evidence="12 13">
    <name type="scientific">Salipiger thiooxidans</name>
    <dbReference type="NCBI Taxonomy" id="282683"/>
    <lineage>
        <taxon>Bacteria</taxon>
        <taxon>Pseudomonadati</taxon>
        <taxon>Pseudomonadota</taxon>
        <taxon>Alphaproteobacteria</taxon>
        <taxon>Rhodobacterales</taxon>
        <taxon>Roseobacteraceae</taxon>
        <taxon>Salipiger</taxon>
    </lineage>
</organism>
<dbReference type="AlphaFoldDB" id="A0A1G7CQG5"/>
<keyword evidence="12" id="KW-0282">Flagellum</keyword>
<dbReference type="GO" id="GO:0009425">
    <property type="term" value="C:bacterial-type flagellum basal body"/>
    <property type="evidence" value="ECO:0007669"/>
    <property type="project" value="InterPro"/>
</dbReference>
<sequence>MTDAAADVPGEDEEPKKKSSKLPLIIGVVLALVGGGGGFYAAFSGLLPFGGGGDHTAPADGHGDTAAAGAHDPHAADDHGAPLPDANVAFIEMPQMIISMGPSSDMHHLRFLASLEVPPSHMAEVESLKPRVVDVLNNYLRALHPSDIEAPGALIRIRSQMLRRVQLVAGEDRVRDLLIMEFVLN</sequence>
<evidence type="ECO:0000256" key="11">
    <source>
        <dbReference type="SAM" id="MobiDB-lite"/>
    </source>
</evidence>
<keyword evidence="12" id="KW-0966">Cell projection</keyword>
<comment type="function">
    <text evidence="1 10">Controls the rotational direction of flagella during chemotaxis.</text>
</comment>
<evidence type="ECO:0000313" key="13">
    <source>
        <dbReference type="Proteomes" id="UP000198994"/>
    </source>
</evidence>
<dbReference type="Pfam" id="PF03748">
    <property type="entry name" value="FliL"/>
    <property type="match status" value="1"/>
</dbReference>
<keyword evidence="7 10" id="KW-0283">Flagellar rotation</keyword>
<evidence type="ECO:0000256" key="7">
    <source>
        <dbReference type="ARBA" id="ARBA00022779"/>
    </source>
</evidence>
<evidence type="ECO:0000256" key="3">
    <source>
        <dbReference type="ARBA" id="ARBA00008281"/>
    </source>
</evidence>
<keyword evidence="8 10" id="KW-1133">Transmembrane helix</keyword>
<dbReference type="Proteomes" id="UP000198994">
    <property type="component" value="Unassembled WGS sequence"/>
</dbReference>
<dbReference type="EMBL" id="FNAV01000003">
    <property type="protein sequence ID" value="SDE41010.1"/>
    <property type="molecule type" value="Genomic_DNA"/>
</dbReference>
<dbReference type="GO" id="GO:0071973">
    <property type="term" value="P:bacterial-type flagellum-dependent cell motility"/>
    <property type="evidence" value="ECO:0007669"/>
    <property type="project" value="InterPro"/>
</dbReference>
<feature type="region of interest" description="Disordered" evidence="11">
    <location>
        <begin position="57"/>
        <end position="83"/>
    </location>
</feature>
<evidence type="ECO:0000256" key="9">
    <source>
        <dbReference type="ARBA" id="ARBA00023136"/>
    </source>
</evidence>
<keyword evidence="9 10" id="KW-0472">Membrane</keyword>
<dbReference type="RefSeq" id="WP_089956514.1">
    <property type="nucleotide sequence ID" value="NZ_FNAV01000003.1"/>
</dbReference>
<keyword evidence="4" id="KW-1003">Cell membrane</keyword>
<feature type="compositionally biased region" description="Low complexity" evidence="11">
    <location>
        <begin position="58"/>
        <end position="70"/>
    </location>
</feature>
<dbReference type="STRING" id="282683.SAMN04488105_103266"/>
<evidence type="ECO:0000256" key="8">
    <source>
        <dbReference type="ARBA" id="ARBA00022989"/>
    </source>
</evidence>
<feature type="transmembrane region" description="Helical" evidence="10">
    <location>
        <begin position="22"/>
        <end position="43"/>
    </location>
</feature>
<dbReference type="OrthoDB" id="7619358at2"/>
<evidence type="ECO:0000256" key="1">
    <source>
        <dbReference type="ARBA" id="ARBA00002254"/>
    </source>
</evidence>
<evidence type="ECO:0000256" key="2">
    <source>
        <dbReference type="ARBA" id="ARBA00004162"/>
    </source>
</evidence>
<comment type="subcellular location">
    <subcellularLocation>
        <location evidence="10">Cell inner membrane</location>
    </subcellularLocation>
    <subcellularLocation>
        <location evidence="2">Cell membrane</location>
        <topology evidence="2">Single-pass membrane protein</topology>
    </subcellularLocation>
</comment>
<dbReference type="GO" id="GO:0005886">
    <property type="term" value="C:plasma membrane"/>
    <property type="evidence" value="ECO:0007669"/>
    <property type="project" value="UniProtKB-SubCell"/>
</dbReference>
<gene>
    <name evidence="12" type="ORF">SAMN04488105_103266</name>
</gene>
<evidence type="ECO:0000256" key="6">
    <source>
        <dbReference type="ARBA" id="ARBA00022692"/>
    </source>
</evidence>
<evidence type="ECO:0000256" key="5">
    <source>
        <dbReference type="ARBA" id="ARBA00022500"/>
    </source>
</evidence>
<evidence type="ECO:0000256" key="4">
    <source>
        <dbReference type="ARBA" id="ARBA00022475"/>
    </source>
</evidence>
<feature type="compositionally biased region" description="Basic and acidic residues" evidence="11">
    <location>
        <begin position="71"/>
        <end position="80"/>
    </location>
</feature>
<dbReference type="GO" id="GO:0006935">
    <property type="term" value="P:chemotaxis"/>
    <property type="evidence" value="ECO:0007669"/>
    <property type="project" value="UniProtKB-KW"/>
</dbReference>
<proteinExistence type="inferred from homology"/>
<keyword evidence="13" id="KW-1185">Reference proteome</keyword>
<reference evidence="13" key="1">
    <citation type="submission" date="2016-10" db="EMBL/GenBank/DDBJ databases">
        <authorList>
            <person name="Varghese N."/>
            <person name="Submissions S."/>
        </authorList>
    </citation>
    <scope>NUCLEOTIDE SEQUENCE [LARGE SCALE GENOMIC DNA]</scope>
    <source>
        <strain evidence="13">DSM 10146</strain>
    </source>
</reference>
<protein>
    <recommendedName>
        <fullName evidence="10">Flagellar protein FliL</fullName>
    </recommendedName>
</protein>
<keyword evidence="10" id="KW-0997">Cell inner membrane</keyword>
<keyword evidence="6 10" id="KW-0812">Transmembrane</keyword>
<name>A0A1G7CQG5_9RHOB</name>